<dbReference type="EMBL" id="AZDL01000028">
    <property type="protein sequence ID" value="KRK92290.1"/>
    <property type="molecule type" value="Genomic_DNA"/>
</dbReference>
<protein>
    <submittedName>
        <fullName evidence="1">Uncharacterized protein</fullName>
    </submittedName>
</protein>
<dbReference type="GeneID" id="49610292"/>
<comment type="caution">
    <text evidence="1">The sequence shown here is derived from an EMBL/GenBank/DDBJ whole genome shotgun (WGS) entry which is preliminary data.</text>
</comment>
<evidence type="ECO:0000313" key="1">
    <source>
        <dbReference type="EMBL" id="KRK92290.1"/>
    </source>
</evidence>
<evidence type="ECO:0000313" key="2">
    <source>
        <dbReference type="Proteomes" id="UP000050828"/>
    </source>
</evidence>
<sequence>MPENSSLTPRQYENGHGDPHRQYNQFLSYKTASGALAGKWCDMATIKIDNSRSFINSDGKTVNQISDRNREISYLGLSFDVTKGAYGGMKEFGNISLTMNIDDKENLVVELDQHFIHSQIHSSSYVSQYEFKIFYKKIVAKVAGDNTTATQFEAHLLARMPGYYAPLYIYPRIFEHSETGSPFTPLGNTDYSAKEQLDYLFADLPSKAFIDEASLNSQFSGFSSVSSKDIKRDETVLNANDVAAINLTENTKMIVMSGSTTLTTIVPFSQSSNGFTGCEIKLLYIGSSCTIKSGGTFSYSVAENGIFTGNKDITLRNGRVYKFLRYGTTWFLEDAGLEE</sequence>
<gene>
    <name evidence="1" type="ORF">FC08_GL000796</name>
</gene>
<proteinExistence type="predicted"/>
<dbReference type="Proteomes" id="UP000050828">
    <property type="component" value="Unassembled WGS sequence"/>
</dbReference>
<dbReference type="AlphaFoldDB" id="A0AAJ0LER3"/>
<dbReference type="RefSeq" id="WP_056966383.1">
    <property type="nucleotide sequence ID" value="NZ_AZDL01000028.1"/>
</dbReference>
<reference evidence="1 2" key="1">
    <citation type="journal article" date="2015" name="Genome Announc.">
        <title>Expanding the biotechnology potential of lactobacilli through comparative genomics of 213 strains and associated genera.</title>
        <authorList>
            <person name="Sun Z."/>
            <person name="Harris H.M."/>
            <person name="McCann A."/>
            <person name="Guo C."/>
            <person name="Argimon S."/>
            <person name="Zhang W."/>
            <person name="Yang X."/>
            <person name="Jeffery I.B."/>
            <person name="Cooney J.C."/>
            <person name="Kagawa T.F."/>
            <person name="Liu W."/>
            <person name="Song Y."/>
            <person name="Salvetti E."/>
            <person name="Wrobel A."/>
            <person name="Rasinkangas P."/>
            <person name="Parkhill J."/>
            <person name="Rea M.C."/>
            <person name="O'Sullivan O."/>
            <person name="Ritari J."/>
            <person name="Douillard F.P."/>
            <person name="Paul Ross R."/>
            <person name="Yang R."/>
            <person name="Briner A.E."/>
            <person name="Felis G.E."/>
            <person name="de Vos W.M."/>
            <person name="Barrangou R."/>
            <person name="Klaenhammer T.R."/>
            <person name="Caufield P.W."/>
            <person name="Cui Y."/>
            <person name="Zhang H."/>
            <person name="O'Toole P.W."/>
        </authorList>
    </citation>
    <scope>NUCLEOTIDE SEQUENCE [LARGE SCALE GENOMIC DNA]</scope>
    <source>
        <strain evidence="1 2">DSM 20019</strain>
    </source>
</reference>
<accession>A0AAJ0LER3</accession>
<organism evidence="1 2">
    <name type="scientific">Latilactobacillus curvatus JCM 1096 = DSM 20019</name>
    <dbReference type="NCBI Taxonomy" id="1293592"/>
    <lineage>
        <taxon>Bacteria</taxon>
        <taxon>Bacillati</taxon>
        <taxon>Bacillota</taxon>
        <taxon>Bacilli</taxon>
        <taxon>Lactobacillales</taxon>
        <taxon>Lactobacillaceae</taxon>
        <taxon>Latilactobacillus</taxon>
    </lineage>
</organism>
<name>A0AAJ0LER3_LATCU</name>